<dbReference type="WBParaSite" id="PSU_v2.g10990.t1">
    <property type="protein sequence ID" value="PSU_v2.g10990.t1"/>
    <property type="gene ID" value="PSU_v2.g10990"/>
</dbReference>
<dbReference type="SUPFAM" id="SSF56300">
    <property type="entry name" value="Metallo-dependent phosphatases"/>
    <property type="match status" value="1"/>
</dbReference>
<evidence type="ECO:0000259" key="2">
    <source>
        <dbReference type="PROSITE" id="PS00125"/>
    </source>
</evidence>
<protein>
    <recommendedName>
        <fullName evidence="1">Serine/threonine-protein phosphatase</fullName>
        <ecNumber evidence="1">3.1.3.16</ecNumber>
    </recommendedName>
</protein>
<comment type="similarity">
    <text evidence="1">Belongs to the PPP phosphatase family.</text>
</comment>
<dbReference type="PRINTS" id="PR00114">
    <property type="entry name" value="STPHPHTASE"/>
</dbReference>
<evidence type="ECO:0000313" key="4">
    <source>
        <dbReference type="WBParaSite" id="PSU_v2.g10990.t1"/>
    </source>
</evidence>
<proteinExistence type="inferred from homology"/>
<dbReference type="InterPro" id="IPR006186">
    <property type="entry name" value="Ser/Thr-sp_prot-phosphatase"/>
</dbReference>
<comment type="catalytic activity">
    <reaction evidence="1">
        <text>O-phospho-L-threonyl-[protein] + H2O = L-threonyl-[protein] + phosphate</text>
        <dbReference type="Rhea" id="RHEA:47004"/>
        <dbReference type="Rhea" id="RHEA-COMP:11060"/>
        <dbReference type="Rhea" id="RHEA-COMP:11605"/>
        <dbReference type="ChEBI" id="CHEBI:15377"/>
        <dbReference type="ChEBI" id="CHEBI:30013"/>
        <dbReference type="ChEBI" id="CHEBI:43474"/>
        <dbReference type="ChEBI" id="CHEBI:61977"/>
        <dbReference type="EC" id="3.1.3.16"/>
    </reaction>
</comment>
<dbReference type="PROSITE" id="PS00125">
    <property type="entry name" value="SER_THR_PHOSPHATASE"/>
    <property type="match status" value="1"/>
</dbReference>
<dbReference type="GO" id="GO:0005634">
    <property type="term" value="C:nucleus"/>
    <property type="evidence" value="ECO:0007669"/>
    <property type="project" value="TreeGrafter"/>
</dbReference>
<dbReference type="AlphaFoldDB" id="A0A914XVJ0"/>
<dbReference type="InterPro" id="IPR004843">
    <property type="entry name" value="Calcineurin-like_PHP"/>
</dbReference>
<dbReference type="GO" id="GO:0005737">
    <property type="term" value="C:cytoplasm"/>
    <property type="evidence" value="ECO:0007669"/>
    <property type="project" value="TreeGrafter"/>
</dbReference>
<dbReference type="Proteomes" id="UP000887577">
    <property type="component" value="Unplaced"/>
</dbReference>
<dbReference type="InterPro" id="IPR050341">
    <property type="entry name" value="PP1_catalytic_subunit"/>
</dbReference>
<name>A0A914XVJ0_9BILA</name>
<dbReference type="Gene3D" id="3.60.21.10">
    <property type="match status" value="1"/>
</dbReference>
<dbReference type="PANTHER" id="PTHR11668">
    <property type="entry name" value="SERINE/THREONINE PROTEIN PHOSPHATASE"/>
    <property type="match status" value="1"/>
</dbReference>
<evidence type="ECO:0000313" key="3">
    <source>
        <dbReference type="Proteomes" id="UP000887577"/>
    </source>
</evidence>
<reference evidence="4" key="1">
    <citation type="submission" date="2022-11" db="UniProtKB">
        <authorList>
            <consortium name="WormBaseParasite"/>
        </authorList>
    </citation>
    <scope>IDENTIFICATION</scope>
</reference>
<dbReference type="EC" id="3.1.3.16" evidence="1"/>
<accession>A0A914XVJ0</accession>
<dbReference type="InterPro" id="IPR029052">
    <property type="entry name" value="Metallo-depent_PP-like"/>
</dbReference>
<dbReference type="PANTHER" id="PTHR11668:SF10">
    <property type="entry name" value="SERINE_THREONINE-PROTEIN PHOSPHATASE"/>
    <property type="match status" value="1"/>
</dbReference>
<sequence>MNYKFNEIKAIVAAAKKVFESESTLLEVRAPMIICGDIHGQFNDLINMFLLLGRPPTERYLFLGDYVDRGAMSLECIILLMCYKIQYPNSIYLLRGNHECARVCLRYGFGDEITNFFNHDQATFLWELFQRAFNQLPIAGLIDGKILCMHGGVSPVMETLDDIKAQKKPLKNPFRGIVNDMLWADPDTSISFWRTSARGSGFVFGDKVISETCRRCNIDLIVRAHQLVVDGFWVFADRQLMTIFSAPAYCNIYKNCGAALKVDSNLHCQLVAFVPNGPKVKEMIVERNHLWETIETAKNASAESEKPLPRPC</sequence>
<feature type="domain" description="Serine/threonine specific protein phosphatases" evidence="2">
    <location>
        <begin position="94"/>
        <end position="99"/>
    </location>
</feature>
<keyword evidence="1" id="KW-0378">Hydrolase</keyword>
<organism evidence="3 4">
    <name type="scientific">Panagrolaimus superbus</name>
    <dbReference type="NCBI Taxonomy" id="310955"/>
    <lineage>
        <taxon>Eukaryota</taxon>
        <taxon>Metazoa</taxon>
        <taxon>Ecdysozoa</taxon>
        <taxon>Nematoda</taxon>
        <taxon>Chromadorea</taxon>
        <taxon>Rhabditida</taxon>
        <taxon>Tylenchina</taxon>
        <taxon>Panagrolaimomorpha</taxon>
        <taxon>Panagrolaimoidea</taxon>
        <taxon>Panagrolaimidae</taxon>
        <taxon>Panagrolaimus</taxon>
    </lineage>
</organism>
<dbReference type="SMART" id="SM00156">
    <property type="entry name" value="PP2Ac"/>
    <property type="match status" value="1"/>
</dbReference>
<evidence type="ECO:0000256" key="1">
    <source>
        <dbReference type="RuleBase" id="RU004273"/>
    </source>
</evidence>
<keyword evidence="3" id="KW-1185">Reference proteome</keyword>
<dbReference type="Pfam" id="PF00149">
    <property type="entry name" value="Metallophos"/>
    <property type="match status" value="1"/>
</dbReference>
<dbReference type="GO" id="GO:0004722">
    <property type="term" value="F:protein serine/threonine phosphatase activity"/>
    <property type="evidence" value="ECO:0007669"/>
    <property type="project" value="UniProtKB-EC"/>
</dbReference>